<gene>
    <name evidence="1" type="ORF">EC580_08785</name>
</gene>
<dbReference type="RefSeq" id="WP_123104189.1">
    <property type="nucleotide sequence ID" value="NZ_CP127527.1"/>
</dbReference>
<evidence type="ECO:0000313" key="1">
    <source>
        <dbReference type="EMBL" id="RNF60913.1"/>
    </source>
</evidence>
<dbReference type="OrthoDB" id="5295778at2"/>
<name>A0A3M8QXD0_9PROT</name>
<protein>
    <submittedName>
        <fullName evidence="1">Uncharacterized protein</fullName>
    </submittedName>
</protein>
<dbReference type="EMBL" id="RIZI01000172">
    <property type="protein sequence ID" value="RNF60913.1"/>
    <property type="molecule type" value="Genomic_DNA"/>
</dbReference>
<dbReference type="AlphaFoldDB" id="A0A3M8QXD0"/>
<proteinExistence type="predicted"/>
<comment type="caution">
    <text evidence="1">The sequence shown here is derived from an EMBL/GenBank/DDBJ whole genome shotgun (WGS) entry which is preliminary data.</text>
</comment>
<reference evidence="1" key="1">
    <citation type="submission" date="2018-10" db="EMBL/GenBank/DDBJ databases">
        <title>Acidithiobacillus sulfuriphilus sp. nov.: an extremely acidophilic sulfur-oxidizing chemolithotroph isolated from a neutral pH environment.</title>
        <authorList>
            <person name="Falagan C."/>
            <person name="Moya-Beltran A."/>
            <person name="Quatrini R."/>
            <person name="Johnson D.B."/>
        </authorList>
    </citation>
    <scope>NUCLEOTIDE SEQUENCE [LARGE SCALE GENOMIC DNA]</scope>
    <source>
        <strain evidence="1">CJ-2</strain>
    </source>
</reference>
<organism evidence="1">
    <name type="scientific">Acidithiobacillus sulfuriphilus</name>
    <dbReference type="NCBI Taxonomy" id="1867749"/>
    <lineage>
        <taxon>Bacteria</taxon>
        <taxon>Pseudomonadati</taxon>
        <taxon>Pseudomonadota</taxon>
        <taxon>Acidithiobacillia</taxon>
        <taxon>Acidithiobacillales</taxon>
        <taxon>Acidithiobacillaceae</taxon>
        <taxon>Acidithiobacillus</taxon>
    </lineage>
</organism>
<accession>A0A3M8QXD0</accession>
<sequence length="147" mass="16620">MRSGISPLLLQQRFLERFARRTIIAHGGFAPGWMAELLKEPGGGGHFRLDLRIPPGTPPSPIEWVMHRFVLPLDLPLPCILRVDEDAIYLRHLLHGETVGHPSEIPWMLDSIRERHHARLKAVAGGYQSFAGMPRAENAIETDFTQF</sequence>